<dbReference type="AlphaFoldDB" id="A0A1F5FYW3"/>
<sequence length="252" mass="28045">MPEREVQTPIVPDKFSCLRQSSRARLRQINAAFGIVSAVDTKDASSRRYKRAGAAAAISLFLILLSAACSKEADIGQGHEREIPTATLISEILQPEILKVTPTAAKRQEALPASSTSGLEVPEGTRVIWSSCASDGTCYPFNFYWPPTNETVMLSGEPQLKVQHEFCHAHQHWSINGGEPLEPSDYDLESWYVTSEGQSFSTAVAGLSWPWSHSLQNGLEDFAWTCAYWYLDPSFLKEVSPERYEWAAENLE</sequence>
<reference evidence="1 2" key="1">
    <citation type="journal article" date="2016" name="Nat. Commun.">
        <title>Thousands of microbial genomes shed light on interconnected biogeochemical processes in an aquifer system.</title>
        <authorList>
            <person name="Anantharaman K."/>
            <person name="Brown C.T."/>
            <person name="Hug L.A."/>
            <person name="Sharon I."/>
            <person name="Castelle C.J."/>
            <person name="Probst A.J."/>
            <person name="Thomas B.C."/>
            <person name="Singh A."/>
            <person name="Wilkins M.J."/>
            <person name="Karaoz U."/>
            <person name="Brodie E.L."/>
            <person name="Williams K.H."/>
            <person name="Hubbard S.S."/>
            <person name="Banfield J.F."/>
        </authorList>
    </citation>
    <scope>NUCLEOTIDE SEQUENCE [LARGE SCALE GENOMIC DNA]</scope>
</reference>
<gene>
    <name evidence="1" type="ORF">A2696_02375</name>
</gene>
<organism evidence="1 2">
    <name type="scientific">Candidatus Curtissbacteria bacterium RIFCSPHIGHO2_01_FULL_41_13</name>
    <dbReference type="NCBI Taxonomy" id="1797745"/>
    <lineage>
        <taxon>Bacteria</taxon>
        <taxon>Candidatus Curtissiibacteriota</taxon>
    </lineage>
</organism>
<evidence type="ECO:0000313" key="2">
    <source>
        <dbReference type="Proteomes" id="UP000177069"/>
    </source>
</evidence>
<evidence type="ECO:0000313" key="1">
    <source>
        <dbReference type="EMBL" id="OGD84803.1"/>
    </source>
</evidence>
<proteinExistence type="predicted"/>
<name>A0A1F5FYW3_9BACT</name>
<dbReference type="Proteomes" id="UP000177069">
    <property type="component" value="Unassembled WGS sequence"/>
</dbReference>
<dbReference type="EMBL" id="MFBA01000049">
    <property type="protein sequence ID" value="OGD84803.1"/>
    <property type="molecule type" value="Genomic_DNA"/>
</dbReference>
<accession>A0A1F5FYW3</accession>
<comment type="caution">
    <text evidence="1">The sequence shown here is derived from an EMBL/GenBank/DDBJ whole genome shotgun (WGS) entry which is preliminary data.</text>
</comment>
<protein>
    <submittedName>
        <fullName evidence="1">Uncharacterized protein</fullName>
    </submittedName>
</protein>